<dbReference type="HAMAP" id="MF_00518">
    <property type="entry name" value="Deacylase_Dtd"/>
    <property type="match status" value="1"/>
</dbReference>
<gene>
    <name evidence="2" type="primary">dtd</name>
    <name evidence="3" type="ORF">EBN03_16955</name>
</gene>
<dbReference type="SUPFAM" id="SSF69500">
    <property type="entry name" value="DTD-like"/>
    <property type="match status" value="1"/>
</dbReference>
<name>A0A3M2L2A8_9NOCA</name>
<keyword evidence="2" id="KW-0820">tRNA-binding</keyword>
<keyword evidence="2 3" id="KW-0378">Hydrolase</keyword>
<keyword evidence="2" id="KW-0694">RNA-binding</keyword>
<dbReference type="InterPro" id="IPR023509">
    <property type="entry name" value="DTD-like_sf"/>
</dbReference>
<dbReference type="OrthoDB" id="9801395at2"/>
<dbReference type="AlphaFoldDB" id="A0A3M2L2A8"/>
<dbReference type="EMBL" id="RFFH01000006">
    <property type="protein sequence ID" value="RMI31859.1"/>
    <property type="molecule type" value="Genomic_DNA"/>
</dbReference>
<dbReference type="GO" id="GO:0005737">
    <property type="term" value="C:cytoplasm"/>
    <property type="evidence" value="ECO:0007669"/>
    <property type="project" value="UniProtKB-SubCell"/>
</dbReference>
<dbReference type="PANTHER" id="PTHR10472:SF5">
    <property type="entry name" value="D-AMINOACYL-TRNA DEACYLASE 1"/>
    <property type="match status" value="1"/>
</dbReference>
<comment type="catalytic activity">
    <reaction evidence="2">
        <text>a D-aminoacyl-tRNA + H2O = a tRNA + a D-alpha-amino acid + H(+)</text>
        <dbReference type="Rhea" id="RHEA:13953"/>
        <dbReference type="Rhea" id="RHEA-COMP:10123"/>
        <dbReference type="Rhea" id="RHEA-COMP:10124"/>
        <dbReference type="ChEBI" id="CHEBI:15377"/>
        <dbReference type="ChEBI" id="CHEBI:15378"/>
        <dbReference type="ChEBI" id="CHEBI:59871"/>
        <dbReference type="ChEBI" id="CHEBI:78442"/>
        <dbReference type="ChEBI" id="CHEBI:79333"/>
        <dbReference type="EC" id="3.1.1.96"/>
    </reaction>
</comment>
<proteinExistence type="inferred from homology"/>
<dbReference type="Pfam" id="PF02580">
    <property type="entry name" value="Tyr_Deacylase"/>
    <property type="match status" value="1"/>
</dbReference>
<dbReference type="GO" id="GO:0019478">
    <property type="term" value="P:D-amino acid catabolic process"/>
    <property type="evidence" value="ECO:0007669"/>
    <property type="project" value="UniProtKB-UniRule"/>
</dbReference>
<comment type="catalytic activity">
    <reaction evidence="2">
        <text>glycyl-tRNA(Ala) + H2O = tRNA(Ala) + glycine + H(+)</text>
        <dbReference type="Rhea" id="RHEA:53744"/>
        <dbReference type="Rhea" id="RHEA-COMP:9657"/>
        <dbReference type="Rhea" id="RHEA-COMP:13640"/>
        <dbReference type="ChEBI" id="CHEBI:15377"/>
        <dbReference type="ChEBI" id="CHEBI:15378"/>
        <dbReference type="ChEBI" id="CHEBI:57305"/>
        <dbReference type="ChEBI" id="CHEBI:78442"/>
        <dbReference type="ChEBI" id="CHEBI:78522"/>
    </reaction>
</comment>
<protein>
    <recommendedName>
        <fullName evidence="2">D-aminoacyl-tRNA deacylase</fullName>
        <shortName evidence="2">DTD</shortName>
        <ecNumber evidence="2">3.1.1.96</ecNumber>
    </recommendedName>
    <alternativeName>
        <fullName evidence="2">Gly-tRNA(Ala) deacylase</fullName>
        <ecNumber evidence="2">3.1.1.-</ecNumber>
    </alternativeName>
</protein>
<evidence type="ECO:0000313" key="3">
    <source>
        <dbReference type="EMBL" id="RMI31859.1"/>
    </source>
</evidence>
<sequence length="154" mass="16193">MRILVQRVTTAQVTVDGEVVGRIDPAATGAPHGLLALVGVTHSDTEATAKLLADKLFHLRILDGERSADELSAPILVVSQFTLYADTRKGRRPSWNAAAPGAAAEPLVAVVTARLRELGAEVATGRFGAHMQIGLVNDGPVTVLLESPEAEPRS</sequence>
<dbReference type="GO" id="GO:0106026">
    <property type="term" value="F:Gly-tRNA(Ala) deacylase activity"/>
    <property type="evidence" value="ECO:0007669"/>
    <property type="project" value="UniProtKB-UniRule"/>
</dbReference>
<accession>A0A3M2L2A8</accession>
<dbReference type="FunFam" id="3.50.80.10:FF:000001">
    <property type="entry name" value="D-aminoacyl-tRNA deacylase"/>
    <property type="match status" value="1"/>
</dbReference>
<comment type="subunit">
    <text evidence="2">Homodimer.</text>
</comment>
<comment type="subcellular location">
    <subcellularLocation>
        <location evidence="2">Cytoplasm</location>
    </subcellularLocation>
</comment>
<keyword evidence="4" id="KW-1185">Reference proteome</keyword>
<dbReference type="NCBIfam" id="TIGR00256">
    <property type="entry name" value="D-aminoacyl-tRNA deacylase"/>
    <property type="match status" value="1"/>
</dbReference>
<keyword evidence="2" id="KW-0963">Cytoplasm</keyword>
<dbReference type="RefSeq" id="WP_122188989.1">
    <property type="nucleotide sequence ID" value="NZ_RFFH01000006.1"/>
</dbReference>
<evidence type="ECO:0000313" key="4">
    <source>
        <dbReference type="Proteomes" id="UP000279275"/>
    </source>
</evidence>
<dbReference type="Proteomes" id="UP000279275">
    <property type="component" value="Unassembled WGS sequence"/>
</dbReference>
<dbReference type="PANTHER" id="PTHR10472">
    <property type="entry name" value="D-TYROSYL-TRNA TYR DEACYLASE"/>
    <property type="match status" value="1"/>
</dbReference>
<dbReference type="GO" id="GO:0000049">
    <property type="term" value="F:tRNA binding"/>
    <property type="evidence" value="ECO:0007669"/>
    <property type="project" value="UniProtKB-UniRule"/>
</dbReference>
<comment type="function">
    <text evidence="2">An aminoacyl-tRNA editing enzyme that deacylates mischarged D-aminoacyl-tRNAs. Also deacylates mischarged glycyl-tRNA(Ala), protecting cells against glycine mischarging by AlaRS. Acts via tRNA-based rather than protein-based catalysis; rejects L-amino acids rather than detecting D-amino acids in the active site. By recycling D-aminoacyl-tRNA to D-amino acids and free tRNA molecules, this enzyme counteracts the toxicity associated with the formation of D-aminoacyl-tRNA entities in vivo and helps enforce protein L-homochirality.</text>
</comment>
<dbReference type="Gene3D" id="3.50.80.10">
    <property type="entry name" value="D-tyrosyl-tRNA(Tyr) deacylase"/>
    <property type="match status" value="1"/>
</dbReference>
<comment type="caution">
    <text evidence="3">The sequence shown here is derived from an EMBL/GenBank/DDBJ whole genome shotgun (WGS) entry which is preliminary data.</text>
</comment>
<dbReference type="EC" id="3.1.1.-" evidence="2"/>
<comment type="similarity">
    <text evidence="1 2">Belongs to the DTD family.</text>
</comment>
<dbReference type="GO" id="GO:0051500">
    <property type="term" value="F:D-tyrosyl-tRNA(Tyr) deacylase activity"/>
    <property type="evidence" value="ECO:0007669"/>
    <property type="project" value="TreeGrafter"/>
</dbReference>
<organism evidence="3 4">
    <name type="scientific">Nocardia stercoris</name>
    <dbReference type="NCBI Taxonomy" id="2483361"/>
    <lineage>
        <taxon>Bacteria</taxon>
        <taxon>Bacillati</taxon>
        <taxon>Actinomycetota</taxon>
        <taxon>Actinomycetes</taxon>
        <taxon>Mycobacteriales</taxon>
        <taxon>Nocardiaceae</taxon>
        <taxon>Nocardia</taxon>
    </lineage>
</organism>
<dbReference type="EC" id="3.1.1.96" evidence="2"/>
<evidence type="ECO:0000256" key="1">
    <source>
        <dbReference type="ARBA" id="ARBA00009673"/>
    </source>
</evidence>
<comment type="domain">
    <text evidence="2">A Gly-cisPro motif from one monomer fits into the active site of the other monomer to allow specific chiral rejection of L-amino acids.</text>
</comment>
<feature type="short sequence motif" description="Gly-cisPro motif, important for rejection of L-amino acids" evidence="2">
    <location>
        <begin position="139"/>
        <end position="140"/>
    </location>
</feature>
<reference evidence="3 4" key="1">
    <citation type="submission" date="2018-10" db="EMBL/GenBank/DDBJ databases">
        <title>Isolation from cow dung.</title>
        <authorList>
            <person name="Ling L."/>
        </authorList>
    </citation>
    <scope>NUCLEOTIDE SEQUENCE [LARGE SCALE GENOMIC DNA]</scope>
    <source>
        <strain evidence="3 4">NEAU-LL90</strain>
    </source>
</reference>
<dbReference type="InterPro" id="IPR003732">
    <property type="entry name" value="Daa-tRNA_deacyls_DTD"/>
</dbReference>
<evidence type="ECO:0000256" key="2">
    <source>
        <dbReference type="HAMAP-Rule" id="MF_00518"/>
    </source>
</evidence>
<dbReference type="GO" id="GO:0043908">
    <property type="term" value="F:Ser(Gly)-tRNA(Ala) hydrolase activity"/>
    <property type="evidence" value="ECO:0007669"/>
    <property type="project" value="UniProtKB-UniRule"/>
</dbReference>